<proteinExistence type="predicted"/>
<gene>
    <name evidence="1" type="ORF">Pla22_16450</name>
</gene>
<accession>A0A5C5WV82</accession>
<dbReference type="RefSeq" id="WP_146514129.1">
    <property type="nucleotide sequence ID" value="NZ_SJPI01000001.1"/>
</dbReference>
<protein>
    <submittedName>
        <fullName evidence="1">Uncharacterized protein</fullName>
    </submittedName>
</protein>
<name>A0A5C5WV82_9BACT</name>
<comment type="caution">
    <text evidence="1">The sequence shown here is derived from an EMBL/GenBank/DDBJ whole genome shotgun (WGS) entry which is preliminary data.</text>
</comment>
<sequence>MTQHSSDSSSSLRPHLTVVFAIVVIWLAGRASAQEQLEQSYFGDAQAVSPLCYPPIQFDAQTMFEDPTFYSDQVLPYADSALPARIDIDPATAISRSNFQAGSHRADKPVTVELSSALANLDADSDPDGWRAQVVLRDREGNLVVARSNATFKLIPRIPLADHQQFTDADVAAATWSMPLKFDQRGVAMVTLPLRQSLKPIFGWSSAIAPSPFDQVGARSRNHGRYRNQQGAFGRDNTVVRNDWRDRLGMPSTAVMQVRVSVPGSGVFEAVSPVWIRPPSLVDSRWPYR</sequence>
<reference evidence="1 2" key="1">
    <citation type="submission" date="2019-02" db="EMBL/GenBank/DDBJ databases">
        <title>Deep-cultivation of Planctomycetes and their phenomic and genomic characterization uncovers novel biology.</title>
        <authorList>
            <person name="Wiegand S."/>
            <person name="Jogler M."/>
            <person name="Boedeker C."/>
            <person name="Pinto D."/>
            <person name="Vollmers J."/>
            <person name="Rivas-Marin E."/>
            <person name="Kohn T."/>
            <person name="Peeters S.H."/>
            <person name="Heuer A."/>
            <person name="Rast P."/>
            <person name="Oberbeckmann S."/>
            <person name="Bunk B."/>
            <person name="Jeske O."/>
            <person name="Meyerdierks A."/>
            <person name="Storesund J.E."/>
            <person name="Kallscheuer N."/>
            <person name="Luecker S."/>
            <person name="Lage O.M."/>
            <person name="Pohl T."/>
            <person name="Merkel B.J."/>
            <person name="Hornburger P."/>
            <person name="Mueller R.-W."/>
            <person name="Bruemmer F."/>
            <person name="Labrenz M."/>
            <person name="Spormann A.M."/>
            <person name="Op Den Camp H."/>
            <person name="Overmann J."/>
            <person name="Amann R."/>
            <person name="Jetten M.S.M."/>
            <person name="Mascher T."/>
            <person name="Medema M.H."/>
            <person name="Devos D.P."/>
            <person name="Kaster A.-K."/>
            <person name="Ovreas L."/>
            <person name="Rohde M."/>
            <person name="Galperin M.Y."/>
            <person name="Jogler C."/>
        </authorList>
    </citation>
    <scope>NUCLEOTIDE SEQUENCE [LARGE SCALE GENOMIC DNA]</scope>
    <source>
        <strain evidence="1 2">Pla22</strain>
    </source>
</reference>
<dbReference type="AlphaFoldDB" id="A0A5C5WV82"/>
<keyword evidence="2" id="KW-1185">Reference proteome</keyword>
<evidence type="ECO:0000313" key="1">
    <source>
        <dbReference type="EMBL" id="TWT54011.1"/>
    </source>
</evidence>
<dbReference type="EMBL" id="SJPI01000001">
    <property type="protein sequence ID" value="TWT54011.1"/>
    <property type="molecule type" value="Genomic_DNA"/>
</dbReference>
<organism evidence="1 2">
    <name type="scientific">Rubripirellula amarantea</name>
    <dbReference type="NCBI Taxonomy" id="2527999"/>
    <lineage>
        <taxon>Bacteria</taxon>
        <taxon>Pseudomonadati</taxon>
        <taxon>Planctomycetota</taxon>
        <taxon>Planctomycetia</taxon>
        <taxon>Pirellulales</taxon>
        <taxon>Pirellulaceae</taxon>
        <taxon>Rubripirellula</taxon>
    </lineage>
</organism>
<dbReference type="OrthoDB" id="286446at2"/>
<evidence type="ECO:0000313" key="2">
    <source>
        <dbReference type="Proteomes" id="UP000316598"/>
    </source>
</evidence>
<dbReference type="Proteomes" id="UP000316598">
    <property type="component" value="Unassembled WGS sequence"/>
</dbReference>